<dbReference type="AlphaFoldDB" id="A0A1H8RWS9"/>
<dbReference type="PANTHER" id="PTHR43400:SF7">
    <property type="entry name" value="FAD-DEPENDENT OXIDOREDUCTASE 2 FAD BINDING DOMAIN-CONTAINING PROTEIN"/>
    <property type="match status" value="1"/>
</dbReference>
<dbReference type="InterPro" id="IPR019546">
    <property type="entry name" value="TAT_signal_bac_arc"/>
</dbReference>
<feature type="chain" id="PRO_5010238491" evidence="6">
    <location>
        <begin position="28"/>
        <end position="562"/>
    </location>
</feature>
<feature type="region of interest" description="Disordered" evidence="5">
    <location>
        <begin position="36"/>
        <end position="56"/>
    </location>
</feature>
<feature type="signal peptide" evidence="6">
    <location>
        <begin position="1"/>
        <end position="27"/>
    </location>
</feature>
<dbReference type="GO" id="GO:0033765">
    <property type="term" value="F:steroid dehydrogenase activity, acting on the CH-CH group of donors"/>
    <property type="evidence" value="ECO:0007669"/>
    <property type="project" value="UniProtKB-ARBA"/>
</dbReference>
<evidence type="ECO:0000313" key="8">
    <source>
        <dbReference type="EMBL" id="SEO70664.1"/>
    </source>
</evidence>
<dbReference type="Gene3D" id="3.90.700.10">
    <property type="entry name" value="Succinate dehydrogenase/fumarate reductase flavoprotein, catalytic domain"/>
    <property type="match status" value="1"/>
</dbReference>
<dbReference type="PANTHER" id="PTHR43400">
    <property type="entry name" value="FUMARATE REDUCTASE"/>
    <property type="match status" value="1"/>
</dbReference>
<dbReference type="SUPFAM" id="SSF56425">
    <property type="entry name" value="Succinate dehydrogenase/fumarate reductase flavoprotein, catalytic domain"/>
    <property type="match status" value="1"/>
</dbReference>
<keyword evidence="9" id="KW-1185">Reference proteome</keyword>
<evidence type="ECO:0000256" key="3">
    <source>
        <dbReference type="ARBA" id="ARBA00022827"/>
    </source>
</evidence>
<dbReference type="InterPro" id="IPR003953">
    <property type="entry name" value="FAD-dep_OxRdtase_2_FAD-bd"/>
</dbReference>
<dbReference type="PROSITE" id="PS51318">
    <property type="entry name" value="TAT"/>
    <property type="match status" value="1"/>
</dbReference>
<dbReference type="NCBIfam" id="TIGR01409">
    <property type="entry name" value="TAT_signal_seq"/>
    <property type="match status" value="1"/>
</dbReference>
<dbReference type="RefSeq" id="WP_169815803.1">
    <property type="nucleotide sequence ID" value="NZ_CP011402.1"/>
</dbReference>
<evidence type="ECO:0000256" key="2">
    <source>
        <dbReference type="ARBA" id="ARBA00022630"/>
    </source>
</evidence>
<feature type="compositionally biased region" description="Low complexity" evidence="5">
    <location>
        <begin position="36"/>
        <end position="49"/>
    </location>
</feature>
<protein>
    <submittedName>
        <fullName evidence="8">Tat (Twin-arginine translocation) pathway signal sequence</fullName>
    </submittedName>
</protein>
<dbReference type="SUPFAM" id="SSF51905">
    <property type="entry name" value="FAD/NAD(P)-binding domain"/>
    <property type="match status" value="1"/>
</dbReference>
<proteinExistence type="predicted"/>
<dbReference type="InterPro" id="IPR006311">
    <property type="entry name" value="TAT_signal"/>
</dbReference>
<organism evidence="8 9">
    <name type="scientific">Denitrobacterium detoxificans</name>
    <dbReference type="NCBI Taxonomy" id="79604"/>
    <lineage>
        <taxon>Bacteria</taxon>
        <taxon>Bacillati</taxon>
        <taxon>Actinomycetota</taxon>
        <taxon>Coriobacteriia</taxon>
        <taxon>Eggerthellales</taxon>
        <taxon>Eggerthellaceae</taxon>
        <taxon>Denitrobacterium</taxon>
    </lineage>
</organism>
<feature type="domain" description="FAD-dependent oxidoreductase 2 FAD-binding" evidence="7">
    <location>
        <begin position="71"/>
        <end position="531"/>
    </location>
</feature>
<keyword evidence="6" id="KW-0732">Signal</keyword>
<evidence type="ECO:0000256" key="6">
    <source>
        <dbReference type="SAM" id="SignalP"/>
    </source>
</evidence>
<dbReference type="InterPro" id="IPR027477">
    <property type="entry name" value="Succ_DH/fumarate_Rdtase_cat_sf"/>
</dbReference>
<dbReference type="InterPro" id="IPR036188">
    <property type="entry name" value="FAD/NAD-bd_sf"/>
</dbReference>
<evidence type="ECO:0000256" key="1">
    <source>
        <dbReference type="ARBA" id="ARBA00001974"/>
    </source>
</evidence>
<name>A0A1H8RWS9_9ACTN</name>
<dbReference type="Proteomes" id="UP000182975">
    <property type="component" value="Unassembled WGS sequence"/>
</dbReference>
<keyword evidence="4" id="KW-0560">Oxidoreductase</keyword>
<comment type="cofactor">
    <cofactor evidence="1">
        <name>FAD</name>
        <dbReference type="ChEBI" id="CHEBI:57692"/>
    </cofactor>
</comment>
<evidence type="ECO:0000259" key="7">
    <source>
        <dbReference type="Pfam" id="PF00890"/>
    </source>
</evidence>
<dbReference type="Pfam" id="PF00890">
    <property type="entry name" value="FAD_binding_2"/>
    <property type="match status" value="1"/>
</dbReference>
<dbReference type="InterPro" id="IPR050315">
    <property type="entry name" value="FAD-oxidoreductase_2"/>
</dbReference>
<evidence type="ECO:0000256" key="4">
    <source>
        <dbReference type="ARBA" id="ARBA00023002"/>
    </source>
</evidence>
<keyword evidence="3" id="KW-0274">FAD</keyword>
<dbReference type="PROSITE" id="PS51257">
    <property type="entry name" value="PROKAR_LIPOPROTEIN"/>
    <property type="match status" value="1"/>
</dbReference>
<dbReference type="EMBL" id="FOEC01000004">
    <property type="protein sequence ID" value="SEO70664.1"/>
    <property type="molecule type" value="Genomic_DNA"/>
</dbReference>
<accession>A0A1H8RWS9</accession>
<keyword evidence="2" id="KW-0285">Flavoprotein</keyword>
<evidence type="ECO:0000256" key="5">
    <source>
        <dbReference type="SAM" id="MobiDB-lite"/>
    </source>
</evidence>
<dbReference type="Gene3D" id="3.50.50.60">
    <property type="entry name" value="FAD/NAD(P)-binding domain"/>
    <property type="match status" value="1"/>
</dbReference>
<reference evidence="9" key="1">
    <citation type="submission" date="2016-10" db="EMBL/GenBank/DDBJ databases">
        <authorList>
            <person name="Varghese N."/>
        </authorList>
    </citation>
    <scope>NUCLEOTIDE SEQUENCE [LARGE SCALE GENOMIC DNA]</scope>
    <source>
        <strain evidence="9">DSM 21843</strain>
    </source>
</reference>
<gene>
    <name evidence="8" type="ORF">SAMN02910314_00941</name>
</gene>
<evidence type="ECO:0000313" key="9">
    <source>
        <dbReference type="Proteomes" id="UP000182975"/>
    </source>
</evidence>
<sequence>MNHSVSRRSFLTGAAIAGGSLATTALAGCASPKAASTRTAEASTTTTSENWWGEPADESSFTISQEIETEILVCGCGHAGMTAALVASEQGADVLVIEKTGTYGLFRTFPGAVDSQVQKDAGVTIDKQALANDIMRYASGRANQSLINLWINESGEWFDWFCGVVEPEGVRMTAEPDVGSGWHGCYRAWPTSMVEHIPEEKADNSAATPSMGPILVEIAQKQGAQFMYNTELVQFVKEGSKVVGCIAKTKDGYARITASKGVLLCTGGYEGSAELMETLNPAASVTVACAQYMMQNDGAGMKAGIWAGGVKDPDPTAMLFDRGGLAPGAETGFPVQGQLFWMGSQPFLKVNTQGKRIGNEDVPYDSMIASASIQKDHVWCSIWDANWKDHVKQFHTLCCSRIEPSPTPDAWSFTYEAIEGMNMGLKQQGIIFECDTLEELAQKLEIPVDEFVNTVNEYNAMCAAGEDTQFGKDAKDMLALTTPPYCGCRVGSALLCTLDGLRIDTDCHLITEDGEIIEGLWAAGNCTGGFFSDNYPELIPGIASGRTATEARHAILNMLGMK</sequence>
<dbReference type="STRING" id="79604.AAY81_06880"/>